<reference evidence="1 2" key="1">
    <citation type="submission" date="2017-01" db="EMBL/GenBank/DDBJ databases">
        <authorList>
            <person name="Varghese N."/>
            <person name="Submissions S."/>
        </authorList>
    </citation>
    <scope>NUCLEOTIDE SEQUENCE [LARGE SCALE GENOMIC DNA]</scope>
    <source>
        <strain evidence="1 2">ATCC 35905</strain>
    </source>
</reference>
<dbReference type="InterPro" id="IPR029058">
    <property type="entry name" value="AB_hydrolase_fold"/>
</dbReference>
<dbReference type="Gene3D" id="3.40.50.1820">
    <property type="entry name" value="alpha/beta hydrolase"/>
    <property type="match status" value="1"/>
</dbReference>
<dbReference type="RefSeq" id="WP_029312496.1">
    <property type="nucleotide sequence ID" value="NZ_FTNE01000025.1"/>
</dbReference>
<evidence type="ECO:0000313" key="1">
    <source>
        <dbReference type="EMBL" id="SIR33173.1"/>
    </source>
</evidence>
<comment type="caution">
    <text evidence="1">The sequence shown here is derived from an EMBL/GenBank/DDBJ whole genome shotgun (WGS) entry which is preliminary data.</text>
</comment>
<dbReference type="OrthoDB" id="7226437at2"/>
<evidence type="ECO:0000313" key="2">
    <source>
        <dbReference type="Proteomes" id="UP000186308"/>
    </source>
</evidence>
<organism evidence="1 2">
    <name type="scientific">Acidiphilium rubrum</name>
    <dbReference type="NCBI Taxonomy" id="526"/>
    <lineage>
        <taxon>Bacteria</taxon>
        <taxon>Pseudomonadati</taxon>
        <taxon>Pseudomonadota</taxon>
        <taxon>Alphaproteobacteria</taxon>
        <taxon>Acetobacterales</taxon>
        <taxon>Acidocellaceae</taxon>
        <taxon>Acidiphilium</taxon>
    </lineage>
</organism>
<dbReference type="Proteomes" id="UP000186308">
    <property type="component" value="Unassembled WGS sequence"/>
</dbReference>
<dbReference type="Pfam" id="PF26363">
    <property type="entry name" value="Phospholipase-like"/>
    <property type="match status" value="1"/>
</dbReference>
<dbReference type="AlphaFoldDB" id="A0A8G2CP34"/>
<proteinExistence type="predicted"/>
<dbReference type="SUPFAM" id="SSF53474">
    <property type="entry name" value="alpha/beta-Hydrolases"/>
    <property type="match status" value="1"/>
</dbReference>
<evidence type="ECO:0008006" key="3">
    <source>
        <dbReference type="Google" id="ProtNLM"/>
    </source>
</evidence>
<sequence>MDGMSPYQARASRTPPRPYLELNVSQGVLLILPINNDTVLLRRFEVFPHALAEGRQGARAYDAMLREARSSPSAMGRIRRFYDEWRPGLASRIADPALVLRLNQDVHSPLLATFYFKSPAFLHAAMVRRHPESVVPRPVGDISNWSVQQRIVAIFEAMFDQHDFQAVAGADWIALQKQLKELLTPIHLSILAVGLSGLAAAQGVPGLNVVIDTLLVGLAWTADGYAGLLAIRSFMQAVVEACTARTQQQINAAAKELASALIQLGVMTFLTVLISRIRLIEGFPEKAPVAEDTTEKAAAGTARPIEREAVNDPDCAQLAHAKDMAQLSTHVYGKDMTLPDGYRYLDPATEDGRKELESLGLIPQDLAPQNSPFRASIFASGSGENPSYVVGFKGTTPTSVSDWMQNFQQLVGTRSSAYDNAMDLARRVADQNDNLSFTGHSLGGGLASAASVVTGKSATIFNAAGLNPSTVRGFPLAQAPVTAYHTADDILSTSQDASIFPAAYGNRYELPPISNRPYSLASHNIEAVTKSLTAKMRDLGCP</sequence>
<keyword evidence="2" id="KW-1185">Reference proteome</keyword>
<accession>A0A8G2CP34</accession>
<name>A0A8G2CP34_ACIRU</name>
<dbReference type="EMBL" id="FTNE01000025">
    <property type="protein sequence ID" value="SIR33173.1"/>
    <property type="molecule type" value="Genomic_DNA"/>
</dbReference>
<gene>
    <name evidence="1" type="ORF">SAMN05421828_1253</name>
</gene>
<protein>
    <recommendedName>
        <fullName evidence="3">Lipase (Class 3)</fullName>
    </recommendedName>
</protein>